<protein>
    <recommendedName>
        <fullName evidence="5">ABC transporter substrate-binding protein</fullName>
    </recommendedName>
</protein>
<accession>A0A328F8S5</accession>
<reference evidence="2 3" key="1">
    <citation type="submission" date="2018-06" db="EMBL/GenBank/DDBJ databases">
        <title>Complete Genome Sequence of Desulfobacter hydrogenophilus (DSM3380).</title>
        <authorList>
            <person name="Marietou A."/>
            <person name="Schreiber L."/>
            <person name="Marshall I."/>
            <person name="Jorgensen B."/>
        </authorList>
    </citation>
    <scope>NUCLEOTIDE SEQUENCE [LARGE SCALE GENOMIC DNA]</scope>
    <source>
        <strain evidence="2 3">DSM 3380</strain>
    </source>
</reference>
<evidence type="ECO:0000313" key="1">
    <source>
        <dbReference type="EMBL" id="QBH14617.1"/>
    </source>
</evidence>
<reference evidence="1 4" key="2">
    <citation type="submission" date="2019-02" db="EMBL/GenBank/DDBJ databases">
        <title>Complete genome sequence of Desulfobacter hydrogenophilus AcRS1.</title>
        <authorList>
            <person name="Marietou A."/>
            <person name="Lund M.B."/>
            <person name="Marshall I.P.G."/>
            <person name="Schreiber L."/>
            <person name="Jorgensen B."/>
        </authorList>
    </citation>
    <scope>NUCLEOTIDE SEQUENCE [LARGE SCALE GENOMIC DNA]</scope>
    <source>
        <strain evidence="1 4">AcRS1</strain>
    </source>
</reference>
<dbReference type="SUPFAM" id="SSF53822">
    <property type="entry name" value="Periplasmic binding protein-like I"/>
    <property type="match status" value="1"/>
</dbReference>
<dbReference type="OrthoDB" id="5431021at2"/>
<evidence type="ECO:0000313" key="4">
    <source>
        <dbReference type="Proteomes" id="UP000293902"/>
    </source>
</evidence>
<dbReference type="PANTHER" id="PTHR35271:SF1">
    <property type="entry name" value="ABC TRANSPORTER, SUBSTRATE-BINDING LIPOPROTEIN"/>
    <property type="match status" value="1"/>
</dbReference>
<dbReference type="InterPro" id="IPR007487">
    <property type="entry name" value="ABC_transpt-TYRBP-like"/>
</dbReference>
<dbReference type="Proteomes" id="UP000293902">
    <property type="component" value="Chromosome"/>
</dbReference>
<dbReference type="CDD" id="cd06325">
    <property type="entry name" value="PBP1_ABC_unchar_transporter"/>
    <property type="match status" value="1"/>
</dbReference>
<dbReference type="Pfam" id="PF04392">
    <property type="entry name" value="ABC_sub_bind"/>
    <property type="match status" value="1"/>
</dbReference>
<dbReference type="AlphaFoldDB" id="A0A328F8S5"/>
<dbReference type="EMBL" id="CP036313">
    <property type="protein sequence ID" value="QBH14617.1"/>
    <property type="molecule type" value="Genomic_DNA"/>
</dbReference>
<organism evidence="2 3">
    <name type="scientific">Desulfobacter hydrogenophilus</name>
    <dbReference type="NCBI Taxonomy" id="2291"/>
    <lineage>
        <taxon>Bacteria</taxon>
        <taxon>Pseudomonadati</taxon>
        <taxon>Thermodesulfobacteriota</taxon>
        <taxon>Desulfobacteria</taxon>
        <taxon>Desulfobacterales</taxon>
        <taxon>Desulfobacteraceae</taxon>
        <taxon>Desulfobacter</taxon>
    </lineage>
</organism>
<proteinExistence type="predicted"/>
<dbReference type="InterPro" id="IPR028082">
    <property type="entry name" value="Peripla_BP_I"/>
</dbReference>
<evidence type="ECO:0008006" key="5">
    <source>
        <dbReference type="Google" id="ProtNLM"/>
    </source>
</evidence>
<gene>
    <name evidence="2" type="ORF">DO021_16225</name>
    <name evidence="1" type="ORF">EYB58_17815</name>
</gene>
<evidence type="ECO:0000313" key="3">
    <source>
        <dbReference type="Proteomes" id="UP000248798"/>
    </source>
</evidence>
<sequence length="315" mass="33795">MHNTVTLFESHQTITIGILVDSDIRQNEVNGLKHALGDHAVKGNHSFIYKVKDAGGDRTKLPGLAAEIIAEKPDIAVAGGGIEADALHAASASTRTPVIFMSCASSVDRGIVAGMASSENNLTGIDTNDTQLTAKRLWFIRKMLPDARKVFCFHVPSIAPSVNSLAVAKKAASKLGLEVATAEVETEADIRRATAALSKSNVDVILLLPAAPVHGAMGTIIFPKALAERIPIFGYGEDSMKKGAFATYSGSRYAIGQQTARLVHKIVNGIAPRDIPVETPEKLELVINRDLVDKLGLKLSKRVWRMADKIVDIQF</sequence>
<dbReference type="RefSeq" id="WP_111958567.1">
    <property type="nucleotide sequence ID" value="NZ_JAAGRP010000049.1"/>
</dbReference>
<dbReference type="Gene3D" id="3.40.50.2300">
    <property type="match status" value="2"/>
</dbReference>
<dbReference type="EMBL" id="QLNI01000034">
    <property type="protein sequence ID" value="RAM01021.1"/>
    <property type="molecule type" value="Genomic_DNA"/>
</dbReference>
<name>A0A328F8S5_9BACT</name>
<dbReference type="Proteomes" id="UP000248798">
    <property type="component" value="Unassembled WGS sequence"/>
</dbReference>
<evidence type="ECO:0000313" key="2">
    <source>
        <dbReference type="EMBL" id="RAM01021.1"/>
    </source>
</evidence>
<dbReference type="PANTHER" id="PTHR35271">
    <property type="entry name" value="ABC TRANSPORTER, SUBSTRATE-BINDING LIPOPROTEIN-RELATED"/>
    <property type="match status" value="1"/>
</dbReference>
<keyword evidence="4" id="KW-1185">Reference proteome</keyword>